<evidence type="ECO:0000259" key="5">
    <source>
        <dbReference type="Pfam" id="PF11897"/>
    </source>
</evidence>
<dbReference type="PANTHER" id="PTHR42655:SF1">
    <property type="entry name" value="GLYCOGEN PHOSPHORYLASE"/>
    <property type="match status" value="1"/>
</dbReference>
<dbReference type="Pfam" id="PF11897">
    <property type="entry name" value="DUF3417"/>
    <property type="match status" value="1"/>
</dbReference>
<dbReference type="InterPro" id="IPR052182">
    <property type="entry name" value="Glycogen/Maltodextrin_Phosph"/>
</dbReference>
<evidence type="ECO:0000313" key="7">
    <source>
        <dbReference type="Proteomes" id="UP000754563"/>
    </source>
</evidence>
<dbReference type="Pfam" id="PF00343">
    <property type="entry name" value="Phosphorylase"/>
    <property type="match status" value="1"/>
</dbReference>
<dbReference type="GO" id="GO:0005975">
    <property type="term" value="P:carbohydrate metabolic process"/>
    <property type="evidence" value="ECO:0007669"/>
    <property type="project" value="InterPro"/>
</dbReference>
<dbReference type="SUPFAM" id="SSF53756">
    <property type="entry name" value="UDP-Glycosyltransferase/glycogen phosphorylase"/>
    <property type="match status" value="1"/>
</dbReference>
<name>A0A955L785_9BACT</name>
<reference evidence="6" key="2">
    <citation type="journal article" date="2021" name="Microbiome">
        <title>Successional dynamics and alternative stable states in a saline activated sludge microbial community over 9 years.</title>
        <authorList>
            <person name="Wang Y."/>
            <person name="Ye J."/>
            <person name="Ju F."/>
            <person name="Liu L."/>
            <person name="Boyd J.A."/>
            <person name="Deng Y."/>
            <person name="Parks D.H."/>
            <person name="Jiang X."/>
            <person name="Yin X."/>
            <person name="Woodcroft B.J."/>
            <person name="Tyson G.W."/>
            <person name="Hugenholtz P."/>
            <person name="Polz M.F."/>
            <person name="Zhang T."/>
        </authorList>
    </citation>
    <scope>NUCLEOTIDE SEQUENCE</scope>
    <source>
        <strain evidence="6">HKST-UBA11</strain>
    </source>
</reference>
<gene>
    <name evidence="6" type="primary">glgP</name>
    <name evidence="6" type="ORF">KC717_01235</name>
</gene>
<dbReference type="InterPro" id="IPR000811">
    <property type="entry name" value="Glyco_trans_35"/>
</dbReference>
<dbReference type="NCBIfam" id="TIGR02094">
    <property type="entry name" value="more_P_ylases"/>
    <property type="match status" value="1"/>
</dbReference>
<comment type="catalytic activity">
    <reaction evidence="1">
        <text>[(1-&gt;4)-alpha-D-glucosyl](n) + phosphate = [(1-&gt;4)-alpha-D-glucosyl](n-1) + alpha-D-glucose 1-phosphate</text>
        <dbReference type="Rhea" id="RHEA:41732"/>
        <dbReference type="Rhea" id="RHEA-COMP:9584"/>
        <dbReference type="Rhea" id="RHEA-COMP:9586"/>
        <dbReference type="ChEBI" id="CHEBI:15444"/>
        <dbReference type="ChEBI" id="CHEBI:43474"/>
        <dbReference type="ChEBI" id="CHEBI:58601"/>
        <dbReference type="EC" id="2.4.1.1"/>
    </reaction>
</comment>
<dbReference type="GO" id="GO:0030170">
    <property type="term" value="F:pyridoxal phosphate binding"/>
    <property type="evidence" value="ECO:0007669"/>
    <property type="project" value="InterPro"/>
</dbReference>
<feature type="domain" description="DUF3417" evidence="5">
    <location>
        <begin position="26"/>
        <end position="129"/>
    </location>
</feature>
<organism evidence="6 7">
    <name type="scientific">Candidatus Dojkabacteria bacterium</name>
    <dbReference type="NCBI Taxonomy" id="2099670"/>
    <lineage>
        <taxon>Bacteria</taxon>
        <taxon>Candidatus Dojkabacteria</taxon>
    </lineage>
</organism>
<evidence type="ECO:0000256" key="3">
    <source>
        <dbReference type="ARBA" id="ARBA00022533"/>
    </source>
</evidence>
<reference evidence="6" key="1">
    <citation type="submission" date="2020-04" db="EMBL/GenBank/DDBJ databases">
        <authorList>
            <person name="Zhang T."/>
        </authorList>
    </citation>
    <scope>NUCLEOTIDE SEQUENCE</scope>
    <source>
        <strain evidence="6">HKST-UBA11</strain>
    </source>
</reference>
<evidence type="ECO:0000313" key="6">
    <source>
        <dbReference type="EMBL" id="MCA9385250.1"/>
    </source>
</evidence>
<dbReference type="InterPro" id="IPR011834">
    <property type="entry name" value="Agluc_phsphrylas"/>
</dbReference>
<dbReference type="AlphaFoldDB" id="A0A955L785"/>
<dbReference type="Proteomes" id="UP000754563">
    <property type="component" value="Unassembled WGS sequence"/>
</dbReference>
<dbReference type="PANTHER" id="PTHR42655">
    <property type="entry name" value="GLYCOGEN PHOSPHORYLASE"/>
    <property type="match status" value="1"/>
</dbReference>
<evidence type="ECO:0000256" key="1">
    <source>
        <dbReference type="ARBA" id="ARBA00001275"/>
    </source>
</evidence>
<dbReference type="EMBL" id="JAGQLH010000010">
    <property type="protein sequence ID" value="MCA9385250.1"/>
    <property type="molecule type" value="Genomic_DNA"/>
</dbReference>
<evidence type="ECO:0000256" key="2">
    <source>
        <dbReference type="ARBA" id="ARBA00006047"/>
    </source>
</evidence>
<dbReference type="PIRSF" id="PIRSF000460">
    <property type="entry name" value="Pprylas_GlgP"/>
    <property type="match status" value="1"/>
</dbReference>
<proteinExistence type="inferred from homology"/>
<comment type="caution">
    <text evidence="6">The sequence shown here is derived from an EMBL/GenBank/DDBJ whole genome shotgun (WGS) entry which is preliminary data.</text>
</comment>
<evidence type="ECO:0000256" key="4">
    <source>
        <dbReference type="PIRSR" id="PIRSR000460-1"/>
    </source>
</evidence>
<dbReference type="GO" id="GO:0008184">
    <property type="term" value="F:glycogen phosphorylase activity"/>
    <property type="evidence" value="ECO:0007669"/>
    <property type="project" value="InterPro"/>
</dbReference>
<accession>A0A955L785</accession>
<keyword evidence="4" id="KW-0663">Pyridoxal phosphate</keyword>
<sequence length="680" mass="78506">MTALPTDRSDLKGFFASRDQQSDLEEKLEDIFSNLYYTWDKDLYAFIDKLDSYNWRKTKSPSVIIHRYLEEHKIPKEEDLTLIENGISAIRKYLNDVTWCEEHCHENKDLLAFSQHPIAYFCAEYGLVDWLQIYSGGLGVLAGDFIKEASDYGLPILAIGLFYHEGYFHQNFDSEGIQNEHYIPQDPAASMLTLVRDKEENPVEVSVTIEDHEVYVRGWELKVGHRSIYLLDTNFEKNEKWEDRMITAHLYGGDEDTRIRQEIVLGIGGYRFIQNIGIHPSVIHLNEGHASFVVLEKMNETDTTLPIEDRFDKAKSNILFTNHTLNAAGNDKFEFSLIEKYMKPYADALGIDIEALFGFGNDQLYSKSAFSMTILGLKGSRIANAVSLLHGEATKRLWPDYPMEAITNGVHMPTWVAGPYQQEFEKYVDMEWKNPTASVDWEKINDIPDETIWQIHNDMKKLMIERINSTLGSSLDQHALTIIWTRRFAAYKRPDMFLQDIERLSEIVNHAERPVQFLIGGKAHPRDTLGKQLLQKVISITQDSRFKNKIVFLKGYNWNLARYVMPGADVWLNNPIRFEEASGTSGMKAGANGVLQFTTLDGWTDEVNWEGKGWVLPQEHISSQIYEILSNQIAPLYYANEAYPREWVSMMKETMKACLSHYNMGRMLEEYIQLYSKLAH</sequence>
<protein>
    <submittedName>
        <fullName evidence="6">Alpha-glucan family phosphorylase</fullName>
    </submittedName>
</protein>
<keyword evidence="3" id="KW-0021">Allosteric enzyme</keyword>
<comment type="similarity">
    <text evidence="2">Belongs to the glycogen phosphorylase family.</text>
</comment>
<dbReference type="InterPro" id="IPR024517">
    <property type="entry name" value="Glycogen_phosphorylase_DUF3417"/>
</dbReference>
<dbReference type="Gene3D" id="3.40.50.2000">
    <property type="entry name" value="Glycogen Phosphorylase B"/>
    <property type="match status" value="3"/>
</dbReference>
<feature type="modified residue" description="N6-(pyridoxal phosphate)lysine" evidence="4">
    <location>
        <position position="588"/>
    </location>
</feature>